<feature type="region of interest" description="Disordered" evidence="1">
    <location>
        <begin position="318"/>
        <end position="363"/>
    </location>
</feature>
<comment type="caution">
    <text evidence="2">The sequence shown here is derived from an EMBL/GenBank/DDBJ whole genome shotgun (WGS) entry which is preliminary data.</text>
</comment>
<proteinExistence type="predicted"/>
<dbReference type="AlphaFoldDB" id="A0A438DQD0"/>
<gene>
    <name evidence="2" type="ORF">CK203_097942</name>
</gene>
<evidence type="ECO:0000256" key="1">
    <source>
        <dbReference type="SAM" id="MobiDB-lite"/>
    </source>
</evidence>
<dbReference type="PANTHER" id="PTHR36386:SF1">
    <property type="entry name" value="OS06G0683900 PROTEIN"/>
    <property type="match status" value="1"/>
</dbReference>
<feature type="region of interest" description="Disordered" evidence="1">
    <location>
        <begin position="155"/>
        <end position="176"/>
    </location>
</feature>
<name>A0A438DQD0_VITVI</name>
<feature type="compositionally biased region" description="Basic and acidic residues" evidence="1">
    <location>
        <begin position="331"/>
        <end position="349"/>
    </location>
</feature>
<dbReference type="Proteomes" id="UP000288805">
    <property type="component" value="Unassembled WGS sequence"/>
</dbReference>
<dbReference type="EMBL" id="QGNW01001533">
    <property type="protein sequence ID" value="RVW37630.1"/>
    <property type="molecule type" value="Genomic_DNA"/>
</dbReference>
<sequence length="466" mass="51340">MSFVEDSDLQIWNNAAFDSGDFEDSSGIKAPWTPLKNIFTNVSESIDSDQGKENIIPVIVKQSAVSVKSSVPMNPLQAKSATVKSQGKSVKVLEEEEVRDEGKIDAEIEEIRLEISRLSSRLDELCLEKVKRSAKMVEKRGRIVAAKFMEQKQSVKGGDGVKTEESSSVRTKVHRRGVSLGPSEIVAGVRRGMSLGPSEIAAGGRLRHLGKPEVTPISTQSRRKSCFWKLEDIDEGKVTKERGKSMTVSPKSRKIISKTQASKQAATTIASKRPVKKELGFVSSIQPKKLFTDGEKSAKKPLKNGRVVASRYSLIGNQSTGGCSSSLRKRSLPENEDNGKRCDKRRNSSLEKPGGIFQENGENLDKGRVKKKWEIPSEVVVVHKSLENDESPPSPRSITKMPDILPMIRTDRCINESPRNSGPAKRVAELIGRKSYFCADEDGEDHSVSLSLDFAEACIEEKISCK</sequence>
<organism evidence="2 3">
    <name type="scientific">Vitis vinifera</name>
    <name type="common">Grape</name>
    <dbReference type="NCBI Taxonomy" id="29760"/>
    <lineage>
        <taxon>Eukaryota</taxon>
        <taxon>Viridiplantae</taxon>
        <taxon>Streptophyta</taxon>
        <taxon>Embryophyta</taxon>
        <taxon>Tracheophyta</taxon>
        <taxon>Spermatophyta</taxon>
        <taxon>Magnoliopsida</taxon>
        <taxon>eudicotyledons</taxon>
        <taxon>Gunneridae</taxon>
        <taxon>Pentapetalae</taxon>
        <taxon>rosids</taxon>
        <taxon>Vitales</taxon>
        <taxon>Vitaceae</taxon>
        <taxon>Viteae</taxon>
        <taxon>Vitis</taxon>
    </lineage>
</organism>
<accession>A0A438DQD0</accession>
<dbReference type="PANTHER" id="PTHR36386">
    <property type="entry name" value="OS06G0683900 PROTEIN"/>
    <property type="match status" value="1"/>
</dbReference>
<evidence type="ECO:0000313" key="3">
    <source>
        <dbReference type="Proteomes" id="UP000288805"/>
    </source>
</evidence>
<reference evidence="2 3" key="1">
    <citation type="journal article" date="2018" name="PLoS Genet.">
        <title>Population sequencing reveals clonal diversity and ancestral inbreeding in the grapevine cultivar Chardonnay.</title>
        <authorList>
            <person name="Roach M.J."/>
            <person name="Johnson D.L."/>
            <person name="Bohlmann J."/>
            <person name="van Vuuren H.J."/>
            <person name="Jones S.J."/>
            <person name="Pretorius I.S."/>
            <person name="Schmidt S.A."/>
            <person name="Borneman A.R."/>
        </authorList>
    </citation>
    <scope>NUCLEOTIDE SEQUENCE [LARGE SCALE GENOMIC DNA]</scope>
    <source>
        <strain evidence="3">cv. Chardonnay</strain>
        <tissue evidence="2">Leaf</tissue>
    </source>
</reference>
<evidence type="ECO:0000313" key="2">
    <source>
        <dbReference type="EMBL" id="RVW37630.1"/>
    </source>
</evidence>
<protein>
    <submittedName>
        <fullName evidence="2">Uncharacterized protein</fullName>
    </submittedName>
</protein>